<accession>A0A031LU98</accession>
<protein>
    <recommendedName>
        <fullName evidence="3">PaREP1 family protein</fullName>
    </recommendedName>
</protein>
<dbReference type="AlphaFoldDB" id="A0A031LU98"/>
<evidence type="ECO:0000313" key="2">
    <source>
        <dbReference type="Proteomes" id="UP000024332"/>
    </source>
</evidence>
<dbReference type="InterPro" id="IPR010268">
    <property type="entry name" value="PaREP1"/>
</dbReference>
<dbReference type="OrthoDB" id="30877at2157"/>
<dbReference type="EMBL" id="JFZT01000015">
    <property type="protein sequence ID" value="EZQ11401.1"/>
    <property type="molecule type" value="Genomic_DNA"/>
</dbReference>
<dbReference type="Gene3D" id="1.20.120.330">
    <property type="entry name" value="Nucleotidyltransferases domain 2"/>
    <property type="match status" value="1"/>
</dbReference>
<dbReference type="RefSeq" id="WP_048098647.1">
    <property type="nucleotide sequence ID" value="NZ_JFZT01000015.1"/>
</dbReference>
<evidence type="ECO:0000313" key="1">
    <source>
        <dbReference type="EMBL" id="EZQ11401.1"/>
    </source>
</evidence>
<comment type="caution">
    <text evidence="1">The sequence shown here is derived from an EMBL/GenBank/DDBJ whole genome shotgun (WGS) entry which is preliminary data.</text>
</comment>
<keyword evidence="2" id="KW-1185">Reference proteome</keyword>
<proteinExistence type="predicted"/>
<name>A0A031LU98_9CREN</name>
<organism evidence="1 2">
    <name type="scientific">Candidatus Acidianus copahuensis</name>
    <dbReference type="NCBI Taxonomy" id="1160895"/>
    <lineage>
        <taxon>Archaea</taxon>
        <taxon>Thermoproteota</taxon>
        <taxon>Thermoprotei</taxon>
        <taxon>Sulfolobales</taxon>
        <taxon>Sulfolobaceae</taxon>
        <taxon>Acidianus</taxon>
    </lineage>
</organism>
<gene>
    <name evidence="1" type="ORF">CM19_01640</name>
</gene>
<evidence type="ECO:0008006" key="3">
    <source>
        <dbReference type="Google" id="ProtNLM"/>
    </source>
</evidence>
<dbReference type="Proteomes" id="UP000024332">
    <property type="component" value="Unassembled WGS sequence"/>
</dbReference>
<dbReference type="STRING" id="1160895.CM19_01640"/>
<reference evidence="1 2" key="1">
    <citation type="submission" date="2014-03" db="EMBL/GenBank/DDBJ databases">
        <title>Draft genome sequence of the novel thermoacidophilic archaea Acidianus copahuensis ALE1 strain, isolated from Copahue volcanic area in Neuquen Argentina.</title>
        <authorList>
            <person name="Urbieta M.S."/>
            <person name="Rascovan N."/>
            <person name="Castro C."/>
            <person name="Revale S."/>
            <person name="Giaveno M.A."/>
            <person name="Vazquez M.P."/>
            <person name="Donati E.R."/>
        </authorList>
    </citation>
    <scope>NUCLEOTIDE SEQUENCE [LARGE SCALE GENOMIC DNA]</scope>
    <source>
        <strain evidence="1 2">ALE1</strain>
    </source>
</reference>
<dbReference type="Pfam" id="PF05942">
    <property type="entry name" value="PaREP1"/>
    <property type="match status" value="1"/>
</dbReference>
<sequence length="163" mass="18859">MTSIDIPEGIYLELKKKSEISNKPIEDILTDIVLSTLNTEEEIRVLQSLSYEMEKRGDLLEEKGDLVSAGEAYWKSLSFILKAIGLRLGFEISTYQDYFSIIDYLSYKTGRNSLIVDFLNSEKLHGEFHPRPQDDNSFTIRRSHLKTLLTVLRQMITQTEITY</sequence>